<feature type="binding site" evidence="18">
    <location>
        <position position="444"/>
    </location>
    <ligand>
        <name>Ca(2+)</name>
        <dbReference type="ChEBI" id="CHEBI:29108"/>
        <label>4</label>
    </ligand>
</feature>
<feature type="binding site" evidence="12">
    <location>
        <position position="247"/>
    </location>
    <ligand>
        <name>Zn(2+)</name>
        <dbReference type="ChEBI" id="CHEBI:29105"/>
        <note>catalytic</note>
    </ligand>
</feature>
<evidence type="ECO:0000256" key="9">
    <source>
        <dbReference type="ARBA" id="ARBA00023049"/>
    </source>
</evidence>
<dbReference type="GO" id="GO:0006508">
    <property type="term" value="P:proteolysis"/>
    <property type="evidence" value="ECO:0007669"/>
    <property type="project" value="UniProtKB-KW"/>
</dbReference>
<evidence type="ECO:0000256" key="12">
    <source>
        <dbReference type="PIRSR" id="PIRSR601842-2"/>
    </source>
</evidence>
<reference evidence="17" key="2">
    <citation type="journal article" date="2018" name="Nat. Commun.">
        <title>Extreme sensitivity to ultraviolet light in the fungal pathogen causing white-nose syndrome of bats.</title>
        <authorList>
            <person name="Palmer J.M."/>
            <person name="Drees K.P."/>
            <person name="Foster J.T."/>
            <person name="Lindner D.L."/>
        </authorList>
    </citation>
    <scope>NUCLEOTIDE SEQUENCE [LARGE SCALE GENOMIC DNA]</scope>
    <source>
        <strain evidence="17">UAMH 10579</strain>
    </source>
</reference>
<comment type="cofactor">
    <cofactor evidence="12">
        <name>Zn(2+)</name>
        <dbReference type="ChEBI" id="CHEBI:29105"/>
    </cofactor>
    <text evidence="12">Binds 1 zinc ion per subunit.</text>
</comment>
<feature type="binding site" evidence="18">
    <location>
        <position position="447"/>
    </location>
    <ligand>
        <name>Ca(2+)</name>
        <dbReference type="ChEBI" id="CHEBI:29108"/>
        <label>4</label>
    </ligand>
</feature>
<dbReference type="OrthoDB" id="3227768at2759"/>
<reference evidence="16 17" key="1">
    <citation type="submission" date="2016-03" db="EMBL/GenBank/DDBJ databases">
        <title>Comparative genomics of Pseudogymnoascus destructans, the fungus causing white-nose syndrome of bats.</title>
        <authorList>
            <person name="Palmer J.M."/>
            <person name="Drees K.P."/>
            <person name="Foster J.T."/>
            <person name="Lindner D.L."/>
        </authorList>
    </citation>
    <scope>NUCLEOTIDE SEQUENCE [LARGE SCALE GENOMIC DNA]</scope>
    <source>
        <strain evidence="16 17">UAMH 10579</strain>
    </source>
</reference>
<keyword evidence="8 12" id="KW-0862">Zinc</keyword>
<feature type="disulfide bond" evidence="18">
    <location>
        <begin position="603"/>
        <end position="638"/>
    </location>
</feature>
<evidence type="ECO:0000256" key="11">
    <source>
        <dbReference type="PIRSR" id="PIRSR601842-1"/>
    </source>
</evidence>
<feature type="binding site" evidence="18">
    <location>
        <position position="306"/>
    </location>
    <ligand>
        <name>Ca(2+)</name>
        <dbReference type="ChEBI" id="CHEBI:29108"/>
        <label>2</label>
    </ligand>
</feature>
<dbReference type="PANTHER" id="PTHR33478:SF1">
    <property type="entry name" value="EXTRACELLULAR METALLOPROTEINASE MEP"/>
    <property type="match status" value="1"/>
</dbReference>
<feature type="signal peptide" evidence="13">
    <location>
        <begin position="1"/>
        <end position="19"/>
    </location>
</feature>
<feature type="binding site" evidence="18">
    <location>
        <position position="312"/>
    </location>
    <ligand>
        <name>Ca(2+)</name>
        <dbReference type="ChEBI" id="CHEBI:29108"/>
        <label>2</label>
    </ligand>
</feature>
<organism evidence="16 17">
    <name type="scientific">Pseudogymnoascus verrucosus</name>
    <dbReference type="NCBI Taxonomy" id="342668"/>
    <lineage>
        <taxon>Eukaryota</taxon>
        <taxon>Fungi</taxon>
        <taxon>Dikarya</taxon>
        <taxon>Ascomycota</taxon>
        <taxon>Pezizomycotina</taxon>
        <taxon>Leotiomycetes</taxon>
        <taxon>Thelebolales</taxon>
        <taxon>Thelebolaceae</taxon>
        <taxon>Pseudogymnoascus</taxon>
    </lineage>
</organism>
<protein>
    <recommendedName>
        <fullName evidence="13">Extracellular metalloproteinase</fullName>
        <ecNumber evidence="13">3.4.24.-</ecNumber>
    </recommendedName>
    <alternativeName>
        <fullName evidence="13">Fungalysin</fullName>
    </alternativeName>
</protein>
<dbReference type="GeneID" id="28835891"/>
<evidence type="ECO:0000256" key="2">
    <source>
        <dbReference type="ARBA" id="ARBA00006006"/>
    </source>
</evidence>
<feature type="binding site" evidence="12">
    <location>
        <position position="431"/>
    </location>
    <ligand>
        <name>Zn(2+)</name>
        <dbReference type="ChEBI" id="CHEBI:29105"/>
        <note>catalytic</note>
    </ligand>
</feature>
<evidence type="ECO:0000256" key="14">
    <source>
        <dbReference type="SAM" id="MobiDB-lite"/>
    </source>
</evidence>
<dbReference type="RefSeq" id="XP_018132865.1">
    <property type="nucleotide sequence ID" value="XM_018272014.2"/>
</dbReference>
<evidence type="ECO:0000259" key="15">
    <source>
        <dbReference type="Pfam" id="PF07504"/>
    </source>
</evidence>
<feature type="binding site" evidence="18">
    <location>
        <position position="275"/>
    </location>
    <ligand>
        <name>N-acetyl-alpha-D-galactosamine</name>
        <dbReference type="ChEBI" id="CHEBI:40356"/>
        <note>covalent</note>
    </ligand>
</feature>
<feature type="binding site" evidence="18">
    <location>
        <position position="366"/>
    </location>
    <ligand>
        <name>Ca(2+)</name>
        <dbReference type="ChEBI" id="CHEBI:29108"/>
        <label>3</label>
    </ligand>
</feature>
<evidence type="ECO:0000256" key="13">
    <source>
        <dbReference type="RuleBase" id="RU364017"/>
    </source>
</evidence>
<accession>A0A1B8GTG7</accession>
<dbReference type="PRINTS" id="PR00999">
    <property type="entry name" value="FUNGALYSIN"/>
</dbReference>
<sequence>MRLTTAAALVALLPCTALAHPALVSSRRDINGRAVNFDAFRLGTKADYSNAGFTAKSSIVSSLTKRGTYLETAQALVKQVAPGAEFRVVDDHYVGSNGVAHVNFKQVAHGLDIDNADFNVNVAADGSVFSYGNSFFSGDVPSENPLVARGQVDAVAALKGASNVLGLEISADGAQAKAEEALEHYIIEGTTGAQQDPKARLVYFQKEDGSLSLSWRVETDLKDNWLLSYVDASGASEVYGVVNYVSDATYQVFPWGTNDPSKGSRTIETDPADKTASEFTWQGNGKTTYTMTEGNNGIAQANYDGDNSWTNDYRPDAPGAKFEYGYSLAETNPKKYIDASVTQLFYTANMYHDMLHALGFNEAAGNFETNNNGAGGKGNDAVILNAQDGSGTNNANFATPPDGQPGVMRMYIWDESTPYRDCSFDAGVIIHEYTHGVSNRLTGGPANTGCLNVLEAGGMGEGWGDFMAIAIHLKKADTRAKNYPMGDWIANDPKGIRNYLYSTSLTTNPYTYKSVNTMSAVHTIGTVWATILYEVLWNLVEKHGNSEARQPTFNGKVPTDGKFLTMKLVLDGMALQPCSPTFVQARDAIIDADKALTGGSNACELWKAFAKRGLGEGASRGSGSTGRKESTTVPSGVC</sequence>
<feature type="binding site" evidence="18">
    <location>
        <position position="560"/>
    </location>
    <ligand>
        <name>Ca(2+)</name>
        <dbReference type="ChEBI" id="CHEBI:29108"/>
        <label>5</label>
    </ligand>
</feature>
<feature type="region of interest" description="Disordered" evidence="14">
    <location>
        <begin position="615"/>
        <end position="638"/>
    </location>
</feature>
<feature type="binding site" evidence="12">
    <location>
        <position position="461"/>
    </location>
    <ligand>
        <name>Zn(2+)</name>
        <dbReference type="ChEBI" id="CHEBI:29105"/>
        <note>catalytic</note>
    </ligand>
</feature>
<dbReference type="InterPro" id="IPR011096">
    <property type="entry name" value="FTP_domain"/>
</dbReference>
<feature type="binding site" evidence="18">
    <location>
        <position position="311"/>
    </location>
    <ligand>
        <name>Ca(2+)</name>
        <dbReference type="ChEBI" id="CHEBI:29108"/>
        <label>2</label>
    </ligand>
</feature>
<keyword evidence="6 13" id="KW-0732">Signal</keyword>
<evidence type="ECO:0000256" key="3">
    <source>
        <dbReference type="ARBA" id="ARBA00022525"/>
    </source>
</evidence>
<feature type="binding site" evidence="18">
    <location>
        <position position="431"/>
    </location>
    <ligand>
        <name>Zn(2+)</name>
        <dbReference type="ChEBI" id="CHEBI:29105"/>
    </ligand>
</feature>
<feature type="binding site" evidence="18">
    <location>
        <position position="308"/>
    </location>
    <ligand>
        <name>Ca(2+)</name>
        <dbReference type="ChEBI" id="CHEBI:29108"/>
        <label>2</label>
    </ligand>
</feature>
<evidence type="ECO:0000256" key="1">
    <source>
        <dbReference type="ARBA" id="ARBA00004613"/>
    </source>
</evidence>
<feature type="binding site" evidence="18">
    <location>
        <position position="302"/>
    </location>
    <ligand>
        <name>Ca(2+)</name>
        <dbReference type="ChEBI" id="CHEBI:29108"/>
        <label>2</label>
    </ligand>
</feature>
<dbReference type="GO" id="GO:0005576">
    <property type="term" value="C:extracellular region"/>
    <property type="evidence" value="ECO:0007669"/>
    <property type="project" value="UniProtKB-SubCell"/>
</dbReference>
<dbReference type="AlphaFoldDB" id="A0A1B8GTG7"/>
<dbReference type="GO" id="GO:0004222">
    <property type="term" value="F:metalloendopeptidase activity"/>
    <property type="evidence" value="ECO:0007669"/>
    <property type="project" value="InterPro"/>
</dbReference>
<dbReference type="Proteomes" id="UP000091956">
    <property type="component" value="Unassembled WGS sequence"/>
</dbReference>
<dbReference type="InterPro" id="IPR001842">
    <property type="entry name" value="Peptidase_M36"/>
</dbReference>
<keyword evidence="9 13" id="KW-0482">Metalloprotease</keyword>
<keyword evidence="5 12" id="KW-0479">Metal-binding</keyword>
<feature type="binding site" evidence="18">
    <location>
        <position position="368"/>
    </location>
    <ligand>
        <name>Ca(2+)</name>
        <dbReference type="ChEBI" id="CHEBI:29108"/>
        <label>1</label>
    </ligand>
</feature>
<keyword evidence="4 13" id="KW-0645">Protease</keyword>
<dbReference type="Gene3D" id="1.10.390.10">
    <property type="entry name" value="Neutral Protease Domain 2"/>
    <property type="match status" value="1"/>
</dbReference>
<dbReference type="CDD" id="cd09596">
    <property type="entry name" value="M36"/>
    <property type="match status" value="1"/>
</dbReference>
<feature type="chain" id="PRO_5009362272" description="Extracellular metalloproteinase" evidence="13">
    <location>
        <begin position="20"/>
        <end position="638"/>
    </location>
</feature>
<keyword evidence="18" id="KW-0106">Calcium</keyword>
<evidence type="ECO:0000256" key="6">
    <source>
        <dbReference type="ARBA" id="ARBA00022729"/>
    </source>
</evidence>
<dbReference type="SMR" id="A0A1B8GTG7"/>
<dbReference type="Pfam" id="PF02128">
    <property type="entry name" value="Peptidase_M36"/>
    <property type="match status" value="1"/>
</dbReference>
<dbReference type="EMBL" id="KV460214">
    <property type="protein sequence ID" value="OBT99132.1"/>
    <property type="molecule type" value="Genomic_DNA"/>
</dbReference>
<evidence type="ECO:0000256" key="5">
    <source>
        <dbReference type="ARBA" id="ARBA00022723"/>
    </source>
</evidence>
<keyword evidence="17" id="KW-1185">Reference proteome</keyword>
<dbReference type="InterPro" id="IPR050371">
    <property type="entry name" value="Fungal_virulence_M36"/>
</dbReference>
<dbReference type="Pfam" id="PF07504">
    <property type="entry name" value="FTP"/>
    <property type="match status" value="1"/>
</dbReference>
<feature type="compositionally biased region" description="Gly residues" evidence="14">
    <location>
        <begin position="615"/>
        <end position="624"/>
    </location>
</feature>
<feature type="binding site" evidence="18">
    <location>
        <position position="362"/>
    </location>
    <ligand>
        <name>Ca(2+)</name>
        <dbReference type="ChEBI" id="CHEBI:29108"/>
        <label>1</label>
    </ligand>
</feature>
<feature type="binding site" evidence="18">
    <location>
        <position position="304"/>
    </location>
    <ligand>
        <name>Ca(2+)</name>
        <dbReference type="ChEBI" id="CHEBI:29108"/>
        <label>2</label>
    </ligand>
</feature>
<evidence type="ECO:0000256" key="7">
    <source>
        <dbReference type="ARBA" id="ARBA00022801"/>
    </source>
</evidence>
<keyword evidence="10 13" id="KW-0865">Zymogen</keyword>
<dbReference type="GO" id="GO:0008270">
    <property type="term" value="F:zinc ion binding"/>
    <property type="evidence" value="ECO:0007669"/>
    <property type="project" value="InterPro"/>
</dbReference>
<dbReference type="PDB" id="7QP3">
    <property type="method" value="X-ray"/>
    <property type="resolution" value="1.85 A"/>
    <property type="chains" value="A=248-638"/>
</dbReference>
<keyword evidence="3 13" id="KW-0964">Secreted</keyword>
<comment type="subcellular location">
    <subcellularLocation>
        <location evidence="1 13">Secreted</location>
    </subcellularLocation>
</comment>
<reference evidence="18" key="3">
    <citation type="submission" date="2021-12" db="PDB data bank">
        <title>Phaeosphaeria nodorum M36 protease without the propeptide.</title>
        <authorList>
            <person name="Wilkens C."/>
            <person name="Qiu J."/>
            <person name="Meyer A.S."/>
            <person name="Morth J.P."/>
        </authorList>
    </citation>
    <scope>X-RAY CRYSTALLOGRAPHY (1.85 ANGSTROMS) OF 248-638 IN COMPLEX WITH CA(2+); N-ACETYL-ALPHA-D-GALACTOSAMINE AND ZN(2+)</scope>
    <scope>DISULFIDE BONDS</scope>
</reference>
<feature type="domain" description="FTP" evidence="15">
    <location>
        <begin position="84"/>
        <end position="135"/>
    </location>
</feature>
<keyword evidence="18" id="KW-0002">3D-structure</keyword>
<name>A0A1B8GTG7_9PEZI</name>
<feature type="binding site" evidence="18">
    <location>
        <position position="278"/>
    </location>
    <ligand>
        <name>Ca(2+)</name>
        <dbReference type="ChEBI" id="CHEBI:29108"/>
        <label>1</label>
    </ligand>
</feature>
<feature type="binding site" evidence="18">
    <location>
        <position position="435"/>
    </location>
    <ligand>
        <name>Zn(2+)</name>
        <dbReference type="ChEBI" id="CHEBI:29105"/>
    </ligand>
</feature>
<feature type="binding site" evidence="18">
    <location>
        <position position="461"/>
    </location>
    <ligand>
        <name>Zn(2+)</name>
        <dbReference type="ChEBI" id="CHEBI:29105"/>
    </ligand>
</feature>
<feature type="binding site" evidence="18">
    <location>
        <position position="442"/>
    </location>
    <ligand>
        <name>Ca(2+)</name>
        <dbReference type="ChEBI" id="CHEBI:29108"/>
        <label>4</label>
    </ligand>
</feature>
<evidence type="ECO:0000256" key="8">
    <source>
        <dbReference type="ARBA" id="ARBA00022833"/>
    </source>
</evidence>
<dbReference type="InterPro" id="IPR027268">
    <property type="entry name" value="Peptidase_M4/M1_CTD_sf"/>
</dbReference>
<comment type="similarity">
    <text evidence="2 13">Belongs to the peptidase M36 family.</text>
</comment>
<dbReference type="EC" id="3.4.24.-" evidence="13"/>
<feature type="binding site" evidence="18">
    <location>
        <position position="402"/>
    </location>
    <ligand>
        <name>Ca(2+)</name>
        <dbReference type="ChEBI" id="CHEBI:29108"/>
        <label>3</label>
    </ligand>
</feature>
<feature type="binding site" evidence="18">
    <location>
        <position position="439"/>
    </location>
    <ligand>
        <name>Ca(2+)</name>
        <dbReference type="ChEBI" id="CHEBI:29108"/>
        <label>4</label>
    </ligand>
</feature>
<evidence type="ECO:0000313" key="17">
    <source>
        <dbReference type="Proteomes" id="UP000091956"/>
    </source>
</evidence>
<evidence type="ECO:0000256" key="10">
    <source>
        <dbReference type="ARBA" id="ARBA00023145"/>
    </source>
</evidence>
<dbReference type="STRING" id="342668.A0A1B8GTG7"/>
<feature type="binding site" evidence="12">
    <location>
        <position position="435"/>
    </location>
    <ligand>
        <name>Zn(2+)</name>
        <dbReference type="ChEBI" id="CHEBI:29105"/>
        <note>catalytic</note>
    </ligand>
</feature>
<keyword evidence="7 13" id="KW-0378">Hydrolase</keyword>
<dbReference type="SUPFAM" id="SSF55486">
    <property type="entry name" value="Metalloproteases ('zincins'), catalytic domain"/>
    <property type="match status" value="1"/>
</dbReference>
<feature type="binding site" evidence="18">
    <location>
        <position position="440"/>
    </location>
    <ligand>
        <name>Ca(2+)</name>
        <dbReference type="ChEBI" id="CHEBI:29108"/>
        <label>4</label>
    </ligand>
</feature>
<feature type="active site" evidence="11">
    <location>
        <position position="432"/>
    </location>
</feature>
<feature type="binding site" evidence="18">
    <location>
        <position position="380"/>
    </location>
    <ligand>
        <name>Ca(2+)</name>
        <dbReference type="ChEBI" id="CHEBI:29108"/>
        <label>3</label>
    </ligand>
</feature>
<feature type="binding site" evidence="18">
    <location>
        <position position="377"/>
    </location>
    <ligand>
        <name>Ca(2+)</name>
        <dbReference type="ChEBI" id="CHEBI:29108"/>
        <label>3</label>
    </ligand>
</feature>
<dbReference type="Gene3D" id="3.10.170.10">
    <property type="match status" value="1"/>
</dbReference>
<evidence type="ECO:0000313" key="16">
    <source>
        <dbReference type="EMBL" id="OBT99132.1"/>
    </source>
</evidence>
<dbReference type="PANTHER" id="PTHR33478">
    <property type="entry name" value="EXTRACELLULAR METALLOPROTEINASE MEP"/>
    <property type="match status" value="1"/>
</dbReference>
<feature type="disulfide bond" evidence="18">
    <location>
        <begin position="450"/>
        <end position="578"/>
    </location>
</feature>
<evidence type="ECO:0000256" key="4">
    <source>
        <dbReference type="ARBA" id="ARBA00022670"/>
    </source>
</evidence>
<gene>
    <name evidence="16" type="primary">MEP5</name>
    <name evidence="16" type="ORF">VE01_02505</name>
</gene>
<proteinExistence type="evidence at protein level"/>
<evidence type="ECO:0007829" key="18">
    <source>
        <dbReference type="PDB" id="7QP3"/>
    </source>
</evidence>